<sequence>MKQRMIITNVRMPQHEWIQVKIAAAEAGMSVNEYLNYTTRAVSVYKQLFGKPQKTEDKYAAMWAIINQKTKGKPMGWSKEDEAIYSV</sequence>
<dbReference type="EMBL" id="MFJZ01000035">
    <property type="protein sequence ID" value="OGG29838.1"/>
    <property type="molecule type" value="Genomic_DNA"/>
</dbReference>
<dbReference type="STRING" id="1798396.A2973_02070"/>
<protein>
    <submittedName>
        <fullName evidence="1">Uncharacterized protein</fullName>
    </submittedName>
</protein>
<dbReference type="Proteomes" id="UP000176409">
    <property type="component" value="Unassembled WGS sequence"/>
</dbReference>
<proteinExistence type="predicted"/>
<organism evidence="1 2">
    <name type="scientific">Candidatus Gottesmanbacteria bacterium RIFCSPLOWO2_01_FULL_49_10</name>
    <dbReference type="NCBI Taxonomy" id="1798396"/>
    <lineage>
        <taxon>Bacteria</taxon>
        <taxon>Candidatus Gottesmaniibacteriota</taxon>
    </lineage>
</organism>
<gene>
    <name evidence="1" type="ORF">A2973_02070</name>
</gene>
<reference evidence="1 2" key="1">
    <citation type="journal article" date="2016" name="Nat. Commun.">
        <title>Thousands of microbial genomes shed light on interconnected biogeochemical processes in an aquifer system.</title>
        <authorList>
            <person name="Anantharaman K."/>
            <person name="Brown C.T."/>
            <person name="Hug L.A."/>
            <person name="Sharon I."/>
            <person name="Castelle C.J."/>
            <person name="Probst A.J."/>
            <person name="Thomas B.C."/>
            <person name="Singh A."/>
            <person name="Wilkins M.J."/>
            <person name="Karaoz U."/>
            <person name="Brodie E.L."/>
            <person name="Williams K.H."/>
            <person name="Hubbard S.S."/>
            <person name="Banfield J.F."/>
        </authorList>
    </citation>
    <scope>NUCLEOTIDE SEQUENCE [LARGE SCALE GENOMIC DNA]</scope>
</reference>
<accession>A0A1F6AYY4</accession>
<name>A0A1F6AYY4_9BACT</name>
<comment type="caution">
    <text evidence="1">The sequence shown here is derived from an EMBL/GenBank/DDBJ whole genome shotgun (WGS) entry which is preliminary data.</text>
</comment>
<evidence type="ECO:0000313" key="1">
    <source>
        <dbReference type="EMBL" id="OGG29838.1"/>
    </source>
</evidence>
<dbReference type="AlphaFoldDB" id="A0A1F6AYY4"/>
<evidence type="ECO:0000313" key="2">
    <source>
        <dbReference type="Proteomes" id="UP000176409"/>
    </source>
</evidence>